<keyword evidence="2" id="KW-0285">Flavoprotein</keyword>
<keyword evidence="7" id="KW-1185">Reference proteome</keyword>
<comment type="cofactor">
    <cofactor evidence="1">
        <name>FMN</name>
        <dbReference type="ChEBI" id="CHEBI:58210"/>
    </cofactor>
</comment>
<evidence type="ECO:0000259" key="5">
    <source>
        <dbReference type="SMART" id="SM00903"/>
    </source>
</evidence>
<organism evidence="6 7">
    <name type="scientific">Aquimarina intermedia</name>
    <dbReference type="NCBI Taxonomy" id="350814"/>
    <lineage>
        <taxon>Bacteria</taxon>
        <taxon>Pseudomonadati</taxon>
        <taxon>Bacteroidota</taxon>
        <taxon>Flavobacteriia</taxon>
        <taxon>Flavobacteriales</taxon>
        <taxon>Flavobacteriaceae</taxon>
        <taxon>Aquimarina</taxon>
    </lineage>
</organism>
<name>A0A5S5BVJ5_9FLAO</name>
<dbReference type="InterPro" id="IPR002563">
    <property type="entry name" value="Flavin_Rdtase-like_dom"/>
</dbReference>
<accession>A0A5S5BVJ5</accession>
<evidence type="ECO:0000256" key="2">
    <source>
        <dbReference type="ARBA" id="ARBA00022630"/>
    </source>
</evidence>
<evidence type="ECO:0000256" key="1">
    <source>
        <dbReference type="ARBA" id="ARBA00001917"/>
    </source>
</evidence>
<dbReference type="AlphaFoldDB" id="A0A5S5BVJ5"/>
<dbReference type="SUPFAM" id="SSF50475">
    <property type="entry name" value="FMN-binding split barrel"/>
    <property type="match status" value="1"/>
</dbReference>
<reference evidence="6 7" key="1">
    <citation type="submission" date="2019-07" db="EMBL/GenBank/DDBJ databases">
        <title>Genomic Encyclopedia of Archaeal and Bacterial Type Strains, Phase II (KMG-II): from individual species to whole genera.</title>
        <authorList>
            <person name="Goeker M."/>
        </authorList>
    </citation>
    <scope>NUCLEOTIDE SEQUENCE [LARGE SCALE GENOMIC DNA]</scope>
    <source>
        <strain evidence="6 7">DSM 17527</strain>
    </source>
</reference>
<dbReference type="InterPro" id="IPR012349">
    <property type="entry name" value="Split_barrel_FMN-bd"/>
</dbReference>
<feature type="domain" description="Flavin reductase like" evidence="5">
    <location>
        <begin position="23"/>
        <end position="183"/>
    </location>
</feature>
<dbReference type="GO" id="GO:0016646">
    <property type="term" value="F:oxidoreductase activity, acting on the CH-NH group of donors, NAD or NADP as acceptor"/>
    <property type="evidence" value="ECO:0007669"/>
    <property type="project" value="UniProtKB-ARBA"/>
</dbReference>
<proteinExistence type="inferred from homology"/>
<dbReference type="Gene3D" id="2.30.110.10">
    <property type="entry name" value="Electron Transport, Fmn-binding Protein, Chain A"/>
    <property type="match status" value="1"/>
</dbReference>
<evidence type="ECO:0000313" key="7">
    <source>
        <dbReference type="Proteomes" id="UP000324376"/>
    </source>
</evidence>
<dbReference type="OrthoDB" id="5293996at2"/>
<keyword evidence="3" id="KW-0288">FMN</keyword>
<evidence type="ECO:0000256" key="4">
    <source>
        <dbReference type="ARBA" id="ARBA00038054"/>
    </source>
</evidence>
<comment type="caution">
    <text evidence="6">The sequence shown here is derived from an EMBL/GenBank/DDBJ whole genome shotgun (WGS) entry which is preliminary data.</text>
</comment>
<dbReference type="Proteomes" id="UP000324376">
    <property type="component" value="Unassembled WGS sequence"/>
</dbReference>
<dbReference type="RefSeq" id="WP_148783515.1">
    <property type="nucleotide sequence ID" value="NZ_VNHU01000010.1"/>
</dbReference>
<dbReference type="Pfam" id="PF01613">
    <property type="entry name" value="Flavin_Reduct"/>
    <property type="match status" value="1"/>
</dbReference>
<dbReference type="PANTHER" id="PTHR33798">
    <property type="entry name" value="FLAVOPROTEIN OXYGENASE"/>
    <property type="match status" value="1"/>
</dbReference>
<comment type="similarity">
    <text evidence="4">Belongs to the flavoredoxin family.</text>
</comment>
<sequence length="210" mass="23439">MKYFSKALLSENSSRFNANLINSCTGYKSCNIIATKSSKGITNAAIFNSVMHIGSNPPMLGFIMRPLTVARHTYDNIKETGCFTVNHVTEALSMDAHQTAAKYGNNVSEFSKTALKEDYLHDFHAPFVKHSPIRLGCNYVNEYEIKENSTILMIGSIEHIYLEDDLVDASGHILLEKSKTLTTLGLDGYALPQHLYRLSYAQPDTPLKKL</sequence>
<dbReference type="GO" id="GO:0010181">
    <property type="term" value="F:FMN binding"/>
    <property type="evidence" value="ECO:0007669"/>
    <property type="project" value="InterPro"/>
</dbReference>
<dbReference type="SMART" id="SM00903">
    <property type="entry name" value="Flavin_Reduct"/>
    <property type="match status" value="1"/>
</dbReference>
<evidence type="ECO:0000256" key="3">
    <source>
        <dbReference type="ARBA" id="ARBA00022643"/>
    </source>
</evidence>
<dbReference type="EMBL" id="VNHU01000010">
    <property type="protein sequence ID" value="TYP71009.1"/>
    <property type="molecule type" value="Genomic_DNA"/>
</dbReference>
<dbReference type="PANTHER" id="PTHR33798:SF5">
    <property type="entry name" value="FLAVIN REDUCTASE LIKE DOMAIN-CONTAINING PROTEIN"/>
    <property type="match status" value="1"/>
</dbReference>
<protein>
    <submittedName>
        <fullName evidence="6">Flavin reductase (DIM6/NTAB) family NADH-FMN oxidoreductase RutF</fullName>
    </submittedName>
</protein>
<evidence type="ECO:0000313" key="6">
    <source>
        <dbReference type="EMBL" id="TYP71009.1"/>
    </source>
</evidence>
<gene>
    <name evidence="6" type="ORF">BD809_11068</name>
</gene>